<evidence type="ECO:0000256" key="1">
    <source>
        <dbReference type="RuleBase" id="RU363097"/>
    </source>
</evidence>
<dbReference type="InterPro" id="IPR013120">
    <property type="entry name" value="FAR_NAD-bd"/>
</dbReference>
<dbReference type="AlphaFoldDB" id="A0A978UDG8"/>
<dbReference type="GO" id="GO:0080019">
    <property type="term" value="F:alcohol-forming very long-chain fatty acyl-CoA reductase activity"/>
    <property type="evidence" value="ECO:0007669"/>
    <property type="project" value="InterPro"/>
</dbReference>
<dbReference type="InterPro" id="IPR036291">
    <property type="entry name" value="NAD(P)-bd_dom_sf"/>
</dbReference>
<evidence type="ECO:0000313" key="4">
    <source>
        <dbReference type="Proteomes" id="UP000813462"/>
    </source>
</evidence>
<dbReference type="Proteomes" id="UP000813462">
    <property type="component" value="Unassembled WGS sequence"/>
</dbReference>
<dbReference type="Gene3D" id="3.40.50.720">
    <property type="entry name" value="NAD(P)-binding Rossmann-like Domain"/>
    <property type="match status" value="1"/>
</dbReference>
<accession>A0A978UDG8</accession>
<name>A0A978UDG8_ZIZJJ</name>
<evidence type="ECO:0000313" key="3">
    <source>
        <dbReference type="EMBL" id="KAH7512811.1"/>
    </source>
</evidence>
<gene>
    <name evidence="3" type="ORF">FEM48_Zijuj12G0129600</name>
</gene>
<comment type="function">
    <text evidence="1">Catalyzes the reduction of fatty acyl-CoA to fatty alcohols.</text>
</comment>
<dbReference type="PANTHER" id="PTHR11011:SF99">
    <property type="entry name" value="FATTY ACYL-COA REDUCTASE 3"/>
    <property type="match status" value="1"/>
</dbReference>
<dbReference type="EMBL" id="JAEACU010000012">
    <property type="protein sequence ID" value="KAH7512811.1"/>
    <property type="molecule type" value="Genomic_DNA"/>
</dbReference>
<proteinExistence type="inferred from homology"/>
<dbReference type="GO" id="GO:0035336">
    <property type="term" value="P:long-chain fatty-acyl-CoA metabolic process"/>
    <property type="evidence" value="ECO:0007669"/>
    <property type="project" value="TreeGrafter"/>
</dbReference>
<reference evidence="3" key="1">
    <citation type="journal article" date="2021" name="Front. Plant Sci.">
        <title>Chromosome-Scale Genome Assembly for Chinese Sour Jujube and Insights Into Its Genome Evolution and Domestication Signature.</title>
        <authorList>
            <person name="Shen L.-Y."/>
            <person name="Luo H."/>
            <person name="Wang X.-L."/>
            <person name="Wang X.-M."/>
            <person name="Qiu X.-J."/>
            <person name="Liu H."/>
            <person name="Zhou S.-S."/>
            <person name="Jia K.-H."/>
            <person name="Nie S."/>
            <person name="Bao Y.-T."/>
            <person name="Zhang R.-G."/>
            <person name="Yun Q.-Z."/>
            <person name="Chai Y.-H."/>
            <person name="Lu J.-Y."/>
            <person name="Li Y."/>
            <person name="Zhao S.-W."/>
            <person name="Mao J.-F."/>
            <person name="Jia S.-G."/>
            <person name="Mao Y.-M."/>
        </authorList>
    </citation>
    <scope>NUCLEOTIDE SEQUENCE</scope>
    <source>
        <strain evidence="3">AT0</strain>
        <tissue evidence="3">Leaf</tissue>
    </source>
</reference>
<comment type="similarity">
    <text evidence="1">Belongs to the fatty acyl-CoA reductase family.</text>
</comment>
<dbReference type="Pfam" id="PF07993">
    <property type="entry name" value="NAD_binding_4"/>
    <property type="match status" value="1"/>
</dbReference>
<dbReference type="GO" id="GO:0010345">
    <property type="term" value="P:suberin biosynthetic process"/>
    <property type="evidence" value="ECO:0007669"/>
    <property type="project" value="TreeGrafter"/>
</dbReference>
<protein>
    <recommendedName>
        <fullName evidence="1">Fatty acyl-CoA reductase</fullName>
        <ecNumber evidence="1">1.2.1.84</ecNumber>
    </recommendedName>
</protein>
<dbReference type="PANTHER" id="PTHR11011">
    <property type="entry name" value="MALE STERILITY PROTEIN 2-RELATED"/>
    <property type="match status" value="1"/>
</dbReference>
<sequence length="128" mass="14451">MELEKIVQFLENKTILVTGATGFLGKMLVEKVLRVQPNVKKLYLLIRASDSHSASRRMYTEVIGKELFRVLREKWDTNFESLIAEKVAAISGDVSCENLGLDVNDMEKLWKDIDVIVNSAATTSFDGR</sequence>
<dbReference type="InterPro" id="IPR026055">
    <property type="entry name" value="FAR"/>
</dbReference>
<keyword evidence="1" id="KW-0444">Lipid biosynthesis</keyword>
<dbReference type="EC" id="1.2.1.84" evidence="1"/>
<keyword evidence="1" id="KW-0521">NADP</keyword>
<dbReference type="GO" id="GO:0102965">
    <property type="term" value="F:alcohol-forming long-chain fatty acyl-CoA reductase activity"/>
    <property type="evidence" value="ECO:0007669"/>
    <property type="project" value="UniProtKB-EC"/>
</dbReference>
<comment type="caution">
    <text evidence="3">The sequence shown here is derived from an EMBL/GenBank/DDBJ whole genome shotgun (WGS) entry which is preliminary data.</text>
</comment>
<feature type="domain" description="Thioester reductase (TE)" evidence="2">
    <location>
        <begin position="17"/>
        <end position="127"/>
    </location>
</feature>
<keyword evidence="1" id="KW-0560">Oxidoreductase</keyword>
<evidence type="ECO:0000259" key="2">
    <source>
        <dbReference type="Pfam" id="PF07993"/>
    </source>
</evidence>
<dbReference type="SUPFAM" id="SSF51735">
    <property type="entry name" value="NAD(P)-binding Rossmann-fold domains"/>
    <property type="match status" value="1"/>
</dbReference>
<keyword evidence="1" id="KW-0443">Lipid metabolism</keyword>
<organism evidence="3 4">
    <name type="scientific">Ziziphus jujuba var. spinosa</name>
    <dbReference type="NCBI Taxonomy" id="714518"/>
    <lineage>
        <taxon>Eukaryota</taxon>
        <taxon>Viridiplantae</taxon>
        <taxon>Streptophyta</taxon>
        <taxon>Embryophyta</taxon>
        <taxon>Tracheophyta</taxon>
        <taxon>Spermatophyta</taxon>
        <taxon>Magnoliopsida</taxon>
        <taxon>eudicotyledons</taxon>
        <taxon>Gunneridae</taxon>
        <taxon>Pentapetalae</taxon>
        <taxon>rosids</taxon>
        <taxon>fabids</taxon>
        <taxon>Rosales</taxon>
        <taxon>Rhamnaceae</taxon>
        <taxon>Paliureae</taxon>
        <taxon>Ziziphus</taxon>
    </lineage>
</organism>
<comment type="catalytic activity">
    <reaction evidence="1">
        <text>a long-chain fatty acyl-CoA + 2 NADPH + 2 H(+) = a long-chain primary fatty alcohol + 2 NADP(+) + CoA</text>
        <dbReference type="Rhea" id="RHEA:52716"/>
        <dbReference type="ChEBI" id="CHEBI:15378"/>
        <dbReference type="ChEBI" id="CHEBI:57287"/>
        <dbReference type="ChEBI" id="CHEBI:57783"/>
        <dbReference type="ChEBI" id="CHEBI:58349"/>
        <dbReference type="ChEBI" id="CHEBI:77396"/>
        <dbReference type="ChEBI" id="CHEBI:83139"/>
        <dbReference type="EC" id="1.2.1.84"/>
    </reaction>
</comment>